<evidence type="ECO:0000259" key="6">
    <source>
        <dbReference type="PROSITE" id="PS50106"/>
    </source>
</evidence>
<dbReference type="RefSeq" id="WP_425244335.1">
    <property type="nucleotide sequence ID" value="NZ_JAFIRA010000003.1"/>
</dbReference>
<dbReference type="PANTHER" id="PTHR22939:SF129">
    <property type="entry name" value="SERINE PROTEASE HTRA2, MITOCHONDRIAL"/>
    <property type="match status" value="1"/>
</dbReference>
<keyword evidence="5" id="KW-1133">Transmembrane helix</keyword>
<evidence type="ECO:0000256" key="5">
    <source>
        <dbReference type="SAM" id="Phobius"/>
    </source>
</evidence>
<dbReference type="NCBIfam" id="NF041521">
    <property type="entry name" value="HhoA_HhoB_HtrA"/>
    <property type="match status" value="1"/>
</dbReference>
<dbReference type="InterPro" id="IPR009003">
    <property type="entry name" value="Peptidase_S1_PA"/>
</dbReference>
<proteinExistence type="inferred from homology"/>
<keyword evidence="5" id="KW-0812">Transmembrane</keyword>
<dbReference type="EMBL" id="JAFIRA010000003">
    <property type="protein sequence ID" value="MCJ2541712.1"/>
    <property type="molecule type" value="Genomic_DNA"/>
</dbReference>
<keyword evidence="5" id="KW-0472">Membrane</keyword>
<dbReference type="PROSITE" id="PS50106">
    <property type="entry name" value="PDZ"/>
    <property type="match status" value="1"/>
</dbReference>
<reference evidence="7" key="1">
    <citation type="submission" date="2021-02" db="EMBL/GenBank/DDBJ databases">
        <title>The CRISPR/cas machinery reduction and long-range gene transfer in the hot spring cyanobacterium Synechococcus.</title>
        <authorList>
            <person name="Dvorak P."/>
            <person name="Jahodarova E."/>
            <person name="Hasler P."/>
            <person name="Poulickova A."/>
        </authorList>
    </citation>
    <scope>NUCLEOTIDE SEQUENCE</scope>
    <source>
        <strain evidence="7">Rupite</strain>
    </source>
</reference>
<keyword evidence="8" id="KW-1185">Reference proteome</keyword>
<dbReference type="InterPro" id="IPR043504">
    <property type="entry name" value="Peptidase_S1_PA_chymotrypsin"/>
</dbReference>
<evidence type="ECO:0000256" key="2">
    <source>
        <dbReference type="ARBA" id="ARBA00022670"/>
    </source>
</evidence>
<sequence length="418" mass="44580">MKRSKLTSSSSPSQPSLGSQAPLQRVQSFLSRLFAPLTLRPFLSPLLLLVVGMVLGAGLMGGKGVSAQTTAVPQLNMNFIAEVAQKVGPAVVRIDSERTVPTRGAFPEEFFSDPFFRDFFGQNMPSIPRQRRQQGTGSGFIISTDGQIITNAHVVDGSDKVTVTLKDTRSFDGEVLGSDPVTDVAVVKIKAENLPTVQLGRSETLEPGQWAIAIGNPLGLDNTVTAGIISALGRSSGEIRVPDKRVSFIQTDAAINPGNSGGPLLNAQGEVIGVNTAIIQGAQGLGFAIPIETAQRVANQLITRGRVDHPYLGIRMVTLTPELKERLNQDPNSRIFVTVDQGVLIGEVVQGSPAERSGLRSGDVILSVNGRTVTTADQVQQEVERTEVGSTLELEIERGGRRQRIRATTGSFPVASEQ</sequence>
<evidence type="ECO:0000313" key="8">
    <source>
        <dbReference type="Proteomes" id="UP000830835"/>
    </source>
</evidence>
<dbReference type="SUPFAM" id="SSF50494">
    <property type="entry name" value="Trypsin-like serine proteases"/>
    <property type="match status" value="1"/>
</dbReference>
<feature type="region of interest" description="Disordered" evidence="4">
    <location>
        <begin position="1"/>
        <end position="20"/>
    </location>
</feature>
<dbReference type="InterPro" id="IPR048172">
    <property type="entry name" value="HhoA_HhoB_HtrA-like"/>
</dbReference>
<dbReference type="Pfam" id="PF13180">
    <property type="entry name" value="PDZ_2"/>
    <property type="match status" value="1"/>
</dbReference>
<evidence type="ECO:0000256" key="1">
    <source>
        <dbReference type="ARBA" id="ARBA00010541"/>
    </source>
</evidence>
<dbReference type="InterPro" id="IPR001478">
    <property type="entry name" value="PDZ"/>
</dbReference>
<keyword evidence="2" id="KW-0645">Protease</keyword>
<feature type="domain" description="PDZ" evidence="6">
    <location>
        <begin position="301"/>
        <end position="400"/>
    </location>
</feature>
<evidence type="ECO:0000256" key="4">
    <source>
        <dbReference type="SAM" id="MobiDB-lite"/>
    </source>
</evidence>
<accession>A0ABT0C7E7</accession>
<evidence type="ECO:0000256" key="3">
    <source>
        <dbReference type="ARBA" id="ARBA00022801"/>
    </source>
</evidence>
<feature type="transmembrane region" description="Helical" evidence="5">
    <location>
        <begin position="42"/>
        <end position="60"/>
    </location>
</feature>
<dbReference type="SMART" id="SM00228">
    <property type="entry name" value="PDZ"/>
    <property type="match status" value="1"/>
</dbReference>
<keyword evidence="3" id="KW-0378">Hydrolase</keyword>
<dbReference type="Gene3D" id="2.40.10.10">
    <property type="entry name" value="Trypsin-like serine proteases"/>
    <property type="match status" value="2"/>
</dbReference>
<name>A0ABT0C7E7_THEVL</name>
<dbReference type="SUPFAM" id="SSF50156">
    <property type="entry name" value="PDZ domain-like"/>
    <property type="match status" value="1"/>
</dbReference>
<protein>
    <submittedName>
        <fullName evidence="7">Trypsin-like peptidase domain-containing protein</fullName>
    </submittedName>
</protein>
<gene>
    <name evidence="7" type="ORF">JX360_02135</name>
</gene>
<dbReference type="Gene3D" id="2.30.42.10">
    <property type="match status" value="1"/>
</dbReference>
<dbReference type="InterPro" id="IPR036034">
    <property type="entry name" value="PDZ_sf"/>
</dbReference>
<dbReference type="PANTHER" id="PTHR22939">
    <property type="entry name" value="SERINE PROTEASE FAMILY S1C HTRA-RELATED"/>
    <property type="match status" value="1"/>
</dbReference>
<dbReference type="PRINTS" id="PR00834">
    <property type="entry name" value="PROTEASES2C"/>
</dbReference>
<dbReference type="Pfam" id="PF13365">
    <property type="entry name" value="Trypsin_2"/>
    <property type="match status" value="1"/>
</dbReference>
<organism evidence="7 8">
    <name type="scientific">Thermostichus vulcanus str. 'Rupite'</name>
    <dbReference type="NCBI Taxonomy" id="2813851"/>
    <lineage>
        <taxon>Bacteria</taxon>
        <taxon>Bacillati</taxon>
        <taxon>Cyanobacteriota</taxon>
        <taxon>Cyanophyceae</taxon>
        <taxon>Thermostichales</taxon>
        <taxon>Thermostichaceae</taxon>
        <taxon>Thermostichus</taxon>
    </lineage>
</organism>
<dbReference type="Proteomes" id="UP000830835">
    <property type="component" value="Unassembled WGS sequence"/>
</dbReference>
<evidence type="ECO:0000313" key="7">
    <source>
        <dbReference type="EMBL" id="MCJ2541712.1"/>
    </source>
</evidence>
<dbReference type="InterPro" id="IPR001940">
    <property type="entry name" value="Peptidase_S1C"/>
</dbReference>
<comment type="similarity">
    <text evidence="1">Belongs to the peptidase S1C family.</text>
</comment>
<comment type="caution">
    <text evidence="7">The sequence shown here is derived from an EMBL/GenBank/DDBJ whole genome shotgun (WGS) entry which is preliminary data.</text>
</comment>